<evidence type="ECO:0000313" key="3">
    <source>
        <dbReference type="Proteomes" id="UP000664859"/>
    </source>
</evidence>
<feature type="region of interest" description="Disordered" evidence="1">
    <location>
        <begin position="140"/>
        <end position="170"/>
    </location>
</feature>
<comment type="caution">
    <text evidence="2">The sequence shown here is derived from an EMBL/GenBank/DDBJ whole genome shotgun (WGS) entry which is preliminary data.</text>
</comment>
<name>A0A836CEZ5_9STRA</name>
<organism evidence="2 3">
    <name type="scientific">Tribonema minus</name>
    <dbReference type="NCBI Taxonomy" id="303371"/>
    <lineage>
        <taxon>Eukaryota</taxon>
        <taxon>Sar</taxon>
        <taxon>Stramenopiles</taxon>
        <taxon>Ochrophyta</taxon>
        <taxon>PX clade</taxon>
        <taxon>Xanthophyceae</taxon>
        <taxon>Tribonematales</taxon>
        <taxon>Tribonemataceae</taxon>
        <taxon>Tribonema</taxon>
    </lineage>
</organism>
<sequence length="269" mass="28172">MGRAAAQEYLANAMKDIHSSLDAAITNYNQTLRIQYASCLRPSKYQRVNDGYGTEATDSVSSGTSGGSSGGTSGGGISSWGADTYGGGAQAMPYGKDMLILQQRQTAAMEQLAAATAAAQATSVATQATLAAVLAHIQGKQDASSPPPTTAAPAPSVTAAPSSAASHSIPASPFTKAAAPMMPPQQYMHVPPPPQQFMYMPPSQQFTQVALTHQWLCPKLVRTSLQMPNQRAAHSACPRMCFHAVCEMALAVFYYFTGLVHMGNNTNGP</sequence>
<feature type="compositionally biased region" description="Gly residues" evidence="1">
    <location>
        <begin position="64"/>
        <end position="75"/>
    </location>
</feature>
<evidence type="ECO:0000313" key="2">
    <source>
        <dbReference type="EMBL" id="KAG5181406.1"/>
    </source>
</evidence>
<accession>A0A836CEZ5</accession>
<evidence type="ECO:0000256" key="1">
    <source>
        <dbReference type="SAM" id="MobiDB-lite"/>
    </source>
</evidence>
<feature type="region of interest" description="Disordered" evidence="1">
    <location>
        <begin position="50"/>
        <end position="75"/>
    </location>
</feature>
<feature type="compositionally biased region" description="Low complexity" evidence="1">
    <location>
        <begin position="151"/>
        <end position="170"/>
    </location>
</feature>
<keyword evidence="3" id="KW-1185">Reference proteome</keyword>
<dbReference type="EMBL" id="JAFCMP010000334">
    <property type="protein sequence ID" value="KAG5181406.1"/>
    <property type="molecule type" value="Genomic_DNA"/>
</dbReference>
<reference evidence="2" key="1">
    <citation type="submission" date="2021-02" db="EMBL/GenBank/DDBJ databases">
        <title>First Annotated Genome of the Yellow-green Alga Tribonema minus.</title>
        <authorList>
            <person name="Mahan K.M."/>
        </authorList>
    </citation>
    <scope>NUCLEOTIDE SEQUENCE</scope>
    <source>
        <strain evidence="2">UTEX B ZZ1240</strain>
    </source>
</reference>
<gene>
    <name evidence="2" type="ORF">JKP88DRAFT_241657</name>
</gene>
<protein>
    <submittedName>
        <fullName evidence="2">Uncharacterized protein</fullName>
    </submittedName>
</protein>
<dbReference type="AlphaFoldDB" id="A0A836CEZ5"/>
<proteinExistence type="predicted"/>
<dbReference type="Proteomes" id="UP000664859">
    <property type="component" value="Unassembled WGS sequence"/>
</dbReference>